<evidence type="ECO:0000313" key="2">
    <source>
        <dbReference type="Proteomes" id="UP001391051"/>
    </source>
</evidence>
<dbReference type="Proteomes" id="UP001391051">
    <property type="component" value="Unassembled WGS sequence"/>
</dbReference>
<evidence type="ECO:0000313" key="1">
    <source>
        <dbReference type="EMBL" id="KAK7942539.1"/>
    </source>
</evidence>
<keyword evidence="2" id="KW-1185">Reference proteome</keyword>
<dbReference type="RefSeq" id="XP_066694570.1">
    <property type="nucleotide sequence ID" value="XM_066847874.1"/>
</dbReference>
<dbReference type="EMBL" id="JAQQWE010000008">
    <property type="protein sequence ID" value="KAK7942539.1"/>
    <property type="molecule type" value="Genomic_DNA"/>
</dbReference>
<comment type="caution">
    <text evidence="1">The sequence shown here is derived from an EMBL/GenBank/DDBJ whole genome shotgun (WGS) entry which is preliminary data.</text>
</comment>
<sequence>MRNYKLYILDLTATYDDYVNALRGSLSHLEGFVSTLGTGVADFPRLVGVLKTYSYNNNPEFFNEYYNSKGKNKKRGTIKINTAQLSEKARLKARVV</sequence>
<gene>
    <name evidence="1" type="ORF">PG986_011652</name>
</gene>
<dbReference type="GeneID" id="92080936"/>
<accession>A0ABR1PXR0</accession>
<protein>
    <submittedName>
        <fullName evidence="1">Uncharacterized protein</fullName>
    </submittedName>
</protein>
<name>A0ABR1PXR0_9PEZI</name>
<organism evidence="1 2">
    <name type="scientific">Apiospora aurea</name>
    <dbReference type="NCBI Taxonomy" id="335848"/>
    <lineage>
        <taxon>Eukaryota</taxon>
        <taxon>Fungi</taxon>
        <taxon>Dikarya</taxon>
        <taxon>Ascomycota</taxon>
        <taxon>Pezizomycotina</taxon>
        <taxon>Sordariomycetes</taxon>
        <taxon>Xylariomycetidae</taxon>
        <taxon>Amphisphaeriales</taxon>
        <taxon>Apiosporaceae</taxon>
        <taxon>Apiospora</taxon>
    </lineage>
</organism>
<proteinExistence type="predicted"/>
<reference evidence="1 2" key="1">
    <citation type="submission" date="2023-01" db="EMBL/GenBank/DDBJ databases">
        <title>Analysis of 21 Apiospora genomes using comparative genomics revels a genus with tremendous synthesis potential of carbohydrate active enzymes and secondary metabolites.</title>
        <authorList>
            <person name="Sorensen T."/>
        </authorList>
    </citation>
    <scope>NUCLEOTIDE SEQUENCE [LARGE SCALE GENOMIC DNA]</scope>
    <source>
        <strain evidence="1 2">CBS 24483</strain>
    </source>
</reference>